<name>A0AAE0GVE7_9CHLO</name>
<dbReference type="Gene3D" id="3.40.50.300">
    <property type="entry name" value="P-loop containing nucleotide triphosphate hydrolases"/>
    <property type="match status" value="1"/>
</dbReference>
<comment type="caution">
    <text evidence="1">The sequence shown here is derived from an EMBL/GenBank/DDBJ whole genome shotgun (WGS) entry which is preliminary data.</text>
</comment>
<proteinExistence type="predicted"/>
<evidence type="ECO:0000313" key="2">
    <source>
        <dbReference type="Proteomes" id="UP001190700"/>
    </source>
</evidence>
<dbReference type="SUPFAM" id="SSF52540">
    <property type="entry name" value="P-loop containing nucleoside triphosphate hydrolases"/>
    <property type="match status" value="1"/>
</dbReference>
<sequence length="2300" mass="267327">MIEFLSTQEPINIGGILVKYAPIPYKKDAPRCIVNRNWMEEHRIGTDLPMPKQEEGEARLLPYASAEYALDCYPYTFSPLLLFAQEQYFDKGHSNYNSVAQFFSSALDVNMLENVLYERRNMRYEELLEHVTQTPGLIVTCCIDSHFTAFQVLKNRSLIFYDPLQAGLSYMSGDSYTKFVSFMLLKCNYGDSQHIQENKDHYTGSDSNATRRVIYGLWREINKLQPGMLYGVKSKQVSLNIDRYLLINNATNPRLMSTQETGNTCYFQTYLFAVLCKVCSPSLASDGASIDLRHLDKLEEVTVAICRFLLEFFVQDAKGAVMRPLTNSNFVLDFHRYEAARYYSVVTRYLRSRQISTPDYELQYRKVMQYFDRKRILHKYSKFQLSGEMPSTLNTKSLQSVCGTDDGRYKLGLSNYYKYRAANLMFGFNTGLMRQLRSFSEFNAMRKNQLLAFYEELRPFMTKGRAGAPNKYRDYYFMPQFEIGQQELVDLHHYTYEIDLLAMLGKKHAERSLWERLQGANELLVQHTLFSTQSLTNYDKIMPLQKFYKHKDFEFFLSTFMSVEFFNKFAGLGFQDINLREKEINSLTQTVFYSSEMMLRQAGRMEFEFEKECINQMARSTLRKYLCALEGGQDMGQKYRVSVKIGQGFTYSKYNTLMHFLNVAECYWQNPDVNSIQVFGKDIRAVLAVACQKIVFQEGHTYYHYGPIETRDALGRGEMDLQVASSSGQMPPYVSREKRGGTNAVVVTDRVYEYAYLRGILDGMFTRAGGVRLKTDSVVLNLSLLSLLLDFGLYEAHAGLLNLPSLKSLGSDKLQLQVEVSNLINEFDKSNTSDSVTRLKVELLLFEVSYKFMVNKNFDVHSTEFELIQLLNADPAYQRYVLLCKIYVSLCQINKSVEVDYYKIRCNNDFRIIIPENFSKATSDYLDQITRRYTFEERGGIILYDGLPLFDVRAPQPEINLYKVRFDSAAPVQSMVKYIEISNVFRASAHQYLIFMADNTLQVEVADGADVMIRINKIPVEIATMFFNEAISFVPCFKYVDSDDVILFTSRNVHYLVDKGGQFNENYYGMKHELLECINSEQIFMDSNDEHVFKTCKLSDLLTESKTVIYAPDYLLQVQSRQQLINLLDLAVYLRNLSFFILVLFHLRRASVKLEYIEKEKKVTKISGPWQAAILYVLNGTTNPHYDAIFAKQFFDLNQHERLPLDEFIDALCVNFTRYQRFTDGQYQIVPTEKQKRFLRHIICAEECFHFSEVGSGKTKVILPLLCQIFLSNNAEAQAHLARGGKPKHVLVILVPEHLVPDAHAQVYRYCLNLNFREEYRIYDDIFALLHEHVQLLSTATKRAHSGTITPRPQMKQIFITSFNQFKKALTYDEICKKVRPYRERILVVMDEVDDFLDRDKLVFNICSNKNNSFKKPTLECYFQVSRAVYFGERCPDFASEPNAAYWQQLHEKFAAIHVEIQEKSRSINKSFGIFNERTLRHCATNIAHDVEGYKSLIARPYESVNRAMPGSYYSDVERTIYLTYYILMEDIGKYDELFQQERKFISFEYFSAHVRHLDYDDLVYGNKLLSELIAEHPGTKEGLTRFLYEIILRRMEVRDKSRSVNSIDVVFNFDCVGFTGTPFIDNYPTFSYIRSKRQDSIPDLIDRSFYVYSREALPEAEFAKRFASFQGKNSNVLVEYVPSGFVQEAEDELTILAHIFSREQQQQAAQPGGGFNVLVDLCGIFKKTSIYEVRDLVLRHFGPDRFKYIYHIDQSDGSDRVLYLNSDNDVQFDEEFYKYLCKSYGAPLREKVFFFIDNRNVIGKDIPFQLIHQRRFDQPMFFKSVVLAHDVDDFSKIWQAMGRSRTMNDTRFAIYTSKADPAECAAAGVRDIKEMPLTRQLYVHNCDIKMAGNLSSIYQTLISLFNLSQDRFYYCNEIVNVFLEKMEMTIARKVRCHEENIAREVLGAAVPFGILTHILGDKFQKCARLCDEALTPPVVQTLLRNIVQHKFEQRPPSGDIHDEFLRFLSGEQEGMMEISYTKQQQKQKQRQYNKNQDSDTMEVFSDRHQLEVSRDMENYFQYTLKPQSDFVKISLSLPLSIPILKVAYALDGKRSYINVFPTLQFLYSHHIQAEYITKEIKELLNSFDDAAEFCTRFCAAARRIRDADAQERCAPGTGAHQLDVEVLVNHFRQNPQYTLAALEEGIYVVGMKDQFNIHDLQSHPLHQSIQYIADEMGFILFDKCGHKATSIDSFGPYFIEQYILMEVLSKQEVAQNVMDYYINQKEKLQQGLESYSETQGKGFICWRFINDKRMTLTPK</sequence>
<evidence type="ECO:0000313" key="1">
    <source>
        <dbReference type="EMBL" id="KAK3284895.1"/>
    </source>
</evidence>
<keyword evidence="2" id="KW-1185">Reference proteome</keyword>
<accession>A0AAE0GVE7</accession>
<protein>
    <submittedName>
        <fullName evidence="1">Uncharacterized protein</fullName>
    </submittedName>
</protein>
<dbReference type="Proteomes" id="UP001190700">
    <property type="component" value="Unassembled WGS sequence"/>
</dbReference>
<dbReference type="EMBL" id="LGRX02002096">
    <property type="protein sequence ID" value="KAK3284895.1"/>
    <property type="molecule type" value="Genomic_DNA"/>
</dbReference>
<gene>
    <name evidence="1" type="ORF">CYMTET_7471</name>
</gene>
<reference evidence="1 2" key="1">
    <citation type="journal article" date="2015" name="Genome Biol. Evol.">
        <title>Comparative Genomics of a Bacterivorous Green Alga Reveals Evolutionary Causalities and Consequences of Phago-Mixotrophic Mode of Nutrition.</title>
        <authorList>
            <person name="Burns J.A."/>
            <person name="Paasch A."/>
            <person name="Narechania A."/>
            <person name="Kim E."/>
        </authorList>
    </citation>
    <scope>NUCLEOTIDE SEQUENCE [LARGE SCALE GENOMIC DNA]</scope>
    <source>
        <strain evidence="1 2">PLY_AMNH</strain>
    </source>
</reference>
<organism evidence="1 2">
    <name type="scientific">Cymbomonas tetramitiformis</name>
    <dbReference type="NCBI Taxonomy" id="36881"/>
    <lineage>
        <taxon>Eukaryota</taxon>
        <taxon>Viridiplantae</taxon>
        <taxon>Chlorophyta</taxon>
        <taxon>Pyramimonadophyceae</taxon>
        <taxon>Pyramimonadales</taxon>
        <taxon>Pyramimonadaceae</taxon>
        <taxon>Cymbomonas</taxon>
    </lineage>
</organism>
<dbReference type="InterPro" id="IPR027417">
    <property type="entry name" value="P-loop_NTPase"/>
</dbReference>